<dbReference type="EMBL" id="JBBPBN010000004">
    <property type="protein sequence ID" value="KAK9042253.1"/>
    <property type="molecule type" value="Genomic_DNA"/>
</dbReference>
<evidence type="ECO:0000313" key="1">
    <source>
        <dbReference type="EMBL" id="KAK9042253.1"/>
    </source>
</evidence>
<keyword evidence="2" id="KW-1185">Reference proteome</keyword>
<sequence>MMPPSAFLPQLSLHQRSLPHPTLLLFPHPNNRRMEVGVLKQLCLKCKVIWMAFPFQICIQTPIVGKPVTEYYYSWKALARPGEQISLENTVGQSDQCLMVALTGDSWVQFV</sequence>
<gene>
    <name evidence="1" type="ORF">V6N11_017330</name>
</gene>
<reference evidence="1 2" key="1">
    <citation type="journal article" date="2024" name="G3 (Bethesda)">
        <title>Genome assembly of Hibiscus sabdariffa L. provides insights into metabolisms of medicinal natural products.</title>
        <authorList>
            <person name="Kim T."/>
        </authorList>
    </citation>
    <scope>NUCLEOTIDE SEQUENCE [LARGE SCALE GENOMIC DNA]</scope>
    <source>
        <strain evidence="1">TK-2024</strain>
        <tissue evidence="1">Old leaves</tissue>
    </source>
</reference>
<proteinExistence type="predicted"/>
<dbReference type="Proteomes" id="UP001396334">
    <property type="component" value="Unassembled WGS sequence"/>
</dbReference>
<name>A0ABR2TXP2_9ROSI</name>
<protein>
    <submittedName>
        <fullName evidence="1">Uncharacterized protein</fullName>
    </submittedName>
</protein>
<organism evidence="1 2">
    <name type="scientific">Hibiscus sabdariffa</name>
    <name type="common">roselle</name>
    <dbReference type="NCBI Taxonomy" id="183260"/>
    <lineage>
        <taxon>Eukaryota</taxon>
        <taxon>Viridiplantae</taxon>
        <taxon>Streptophyta</taxon>
        <taxon>Embryophyta</taxon>
        <taxon>Tracheophyta</taxon>
        <taxon>Spermatophyta</taxon>
        <taxon>Magnoliopsida</taxon>
        <taxon>eudicotyledons</taxon>
        <taxon>Gunneridae</taxon>
        <taxon>Pentapetalae</taxon>
        <taxon>rosids</taxon>
        <taxon>malvids</taxon>
        <taxon>Malvales</taxon>
        <taxon>Malvaceae</taxon>
        <taxon>Malvoideae</taxon>
        <taxon>Hibiscus</taxon>
    </lineage>
</organism>
<accession>A0ABR2TXP2</accession>
<evidence type="ECO:0000313" key="2">
    <source>
        <dbReference type="Proteomes" id="UP001396334"/>
    </source>
</evidence>
<comment type="caution">
    <text evidence="1">The sequence shown here is derived from an EMBL/GenBank/DDBJ whole genome shotgun (WGS) entry which is preliminary data.</text>
</comment>